<comment type="subcellular location">
    <subcellularLocation>
        <location evidence="1">Membrane</location>
    </subcellularLocation>
</comment>
<organism evidence="7 8">
    <name type="scientific">Candidatus Saganbacteria bacterium</name>
    <dbReference type="NCBI Taxonomy" id="2575572"/>
    <lineage>
        <taxon>Bacteria</taxon>
        <taxon>Bacillati</taxon>
        <taxon>Saganbacteria</taxon>
    </lineage>
</organism>
<evidence type="ECO:0000256" key="3">
    <source>
        <dbReference type="ARBA" id="ARBA00023136"/>
    </source>
</evidence>
<dbReference type="InterPro" id="IPR005311">
    <property type="entry name" value="PBP_dimer"/>
</dbReference>
<dbReference type="GO" id="GO:0071555">
    <property type="term" value="P:cell wall organization"/>
    <property type="evidence" value="ECO:0007669"/>
    <property type="project" value="TreeGrafter"/>
</dbReference>
<evidence type="ECO:0000313" key="7">
    <source>
        <dbReference type="EMBL" id="KAF0133844.1"/>
    </source>
</evidence>
<dbReference type="Pfam" id="PF00905">
    <property type="entry name" value="Transpeptidase"/>
    <property type="match status" value="1"/>
</dbReference>
<dbReference type="SUPFAM" id="SSF56519">
    <property type="entry name" value="Penicillin binding protein dimerisation domain"/>
    <property type="match status" value="1"/>
</dbReference>
<name>A0A833L0M8_UNCSA</name>
<dbReference type="Gene3D" id="3.40.710.10">
    <property type="entry name" value="DD-peptidase/beta-lactamase superfamily"/>
    <property type="match status" value="1"/>
</dbReference>
<dbReference type="Proteomes" id="UP000488506">
    <property type="component" value="Unassembled WGS sequence"/>
</dbReference>
<feature type="domain" description="Penicillin-binding protein dimerisation" evidence="6">
    <location>
        <begin position="48"/>
        <end position="183"/>
    </location>
</feature>
<dbReference type="SUPFAM" id="SSF56601">
    <property type="entry name" value="beta-lactamase/transpeptidase-like"/>
    <property type="match status" value="1"/>
</dbReference>
<feature type="transmembrane region" description="Helical" evidence="4">
    <location>
        <begin position="6"/>
        <end position="23"/>
    </location>
</feature>
<dbReference type="InterPro" id="IPR001460">
    <property type="entry name" value="PCN-bd_Tpept"/>
</dbReference>
<dbReference type="InterPro" id="IPR012338">
    <property type="entry name" value="Beta-lactam/transpept-like"/>
</dbReference>
<dbReference type="Pfam" id="PF03717">
    <property type="entry name" value="PBP_dimer"/>
    <property type="match status" value="1"/>
</dbReference>
<dbReference type="GO" id="GO:0008658">
    <property type="term" value="F:penicillin binding"/>
    <property type="evidence" value="ECO:0007669"/>
    <property type="project" value="InterPro"/>
</dbReference>
<dbReference type="InterPro" id="IPR050515">
    <property type="entry name" value="Beta-lactam/transpept"/>
</dbReference>
<keyword evidence="4" id="KW-1133">Transmembrane helix</keyword>
<dbReference type="InterPro" id="IPR036138">
    <property type="entry name" value="PBP_dimer_sf"/>
</dbReference>
<dbReference type="EMBL" id="WPAF01000017">
    <property type="protein sequence ID" value="KAF0133844.1"/>
    <property type="molecule type" value="Genomic_DNA"/>
</dbReference>
<feature type="domain" description="Penicillin-binding protein transpeptidase" evidence="5">
    <location>
        <begin position="228"/>
        <end position="536"/>
    </location>
</feature>
<gene>
    <name evidence="7" type="ORF">FD145_1054</name>
</gene>
<evidence type="ECO:0000259" key="6">
    <source>
        <dbReference type="Pfam" id="PF03717"/>
    </source>
</evidence>
<evidence type="ECO:0000313" key="8">
    <source>
        <dbReference type="Proteomes" id="UP000488506"/>
    </source>
</evidence>
<dbReference type="AlphaFoldDB" id="A0A833L0M8"/>
<evidence type="ECO:0000256" key="1">
    <source>
        <dbReference type="ARBA" id="ARBA00004370"/>
    </source>
</evidence>
<evidence type="ECO:0000259" key="5">
    <source>
        <dbReference type="Pfam" id="PF00905"/>
    </source>
</evidence>
<evidence type="ECO:0000256" key="2">
    <source>
        <dbReference type="ARBA" id="ARBA00007171"/>
    </source>
</evidence>
<dbReference type="Gene3D" id="3.30.450.330">
    <property type="match status" value="1"/>
</dbReference>
<dbReference type="PANTHER" id="PTHR30627">
    <property type="entry name" value="PEPTIDOGLYCAN D,D-TRANSPEPTIDASE"/>
    <property type="match status" value="1"/>
</dbReference>
<evidence type="ECO:0000256" key="4">
    <source>
        <dbReference type="SAM" id="Phobius"/>
    </source>
</evidence>
<dbReference type="PANTHER" id="PTHR30627:SF1">
    <property type="entry name" value="PEPTIDOGLYCAN D,D-TRANSPEPTIDASE FTSI"/>
    <property type="match status" value="1"/>
</dbReference>
<keyword evidence="3 4" id="KW-0472">Membrane</keyword>
<comment type="caution">
    <text evidence="7">The sequence shown here is derived from an EMBL/GenBank/DDBJ whole genome shotgun (WGS) entry which is preliminary data.</text>
</comment>
<dbReference type="Gene3D" id="3.90.1310.10">
    <property type="entry name" value="Penicillin-binding protein 2a (Domain 2)"/>
    <property type="match status" value="1"/>
</dbReference>
<sequence>MKRDRIILAVFFILASMIFIRLFEMQVIHYKFYRGKAERQRKRIINLAADRGDILDRNGRILATSIDTTSIYVNPREFTNVKELSALLKEAVGPFDKKKLFAWVKRKIDPSLGRIIEEKKLKGVYFLNEKKRVYPKGHFASQLIGFVGIDNEGLSGIELSCDRYLKGVEGRIVTESDPMGYELLSVKDKNVLEAAPGSNLTLTIDETIQYYAEREIEKAVKNYNAVSGLALVMDAKTGEILALAGKPDFDPNEYSKFDPMRWKSSVIDAYEPGSTFKVITAAAGLDEGVINLETKLNALDSLTIGGKVIKNSHDINWKGKFISVSWMLEQSINTGAAQISIKLGPDKFYKKIKDFGFGEPTLIGLQGESRGLLREPKDWYKPDIAMIAFGQSIAVTPLQMVSAFSGIANDGKRVRPFLIKKIESQDLSTLKTFTAEELNRAISKKTAQDMIKLLENVVLLGSGRKTKMSDYRVGGKTGTAQKAGQGGYLKGRYIASFIGIAPLSDPKLIAMVIVNEPRGCIWGETVAGPTFKNIVEASLRYLNVPPDMVKSANKP</sequence>
<proteinExistence type="inferred from homology"/>
<dbReference type="Gene3D" id="1.10.150.770">
    <property type="match status" value="1"/>
</dbReference>
<protein>
    <submittedName>
        <fullName evidence="7">SpoVD</fullName>
    </submittedName>
</protein>
<dbReference type="GO" id="GO:0005886">
    <property type="term" value="C:plasma membrane"/>
    <property type="evidence" value="ECO:0007669"/>
    <property type="project" value="TreeGrafter"/>
</dbReference>
<reference evidence="7 8" key="1">
    <citation type="submission" date="2019-12" db="EMBL/GenBank/DDBJ databases">
        <authorList>
            <person name="Wolfe R."/>
            <person name="Danczak R."/>
            <person name="Wilkins M."/>
        </authorList>
    </citation>
    <scope>NUCLEOTIDE SEQUENCE [LARGE SCALE GENOMIC DNA]</scope>
    <source>
        <strain evidence="7">X2_MaxBin.013</strain>
    </source>
</reference>
<accession>A0A833L0M8</accession>
<keyword evidence="4" id="KW-0812">Transmembrane</keyword>
<comment type="similarity">
    <text evidence="2">Belongs to the transpeptidase family.</text>
</comment>